<proteinExistence type="predicted"/>
<dbReference type="Pfam" id="PF09411">
    <property type="entry name" value="PagL"/>
    <property type="match status" value="1"/>
</dbReference>
<dbReference type="Proteomes" id="UP000253426">
    <property type="component" value="Unassembled WGS sequence"/>
</dbReference>
<name>A0A366H1D5_9BACT</name>
<evidence type="ECO:0000313" key="1">
    <source>
        <dbReference type="EMBL" id="RBP35684.1"/>
    </source>
</evidence>
<dbReference type="InterPro" id="IPR011250">
    <property type="entry name" value="OMP/PagP_B-barrel"/>
</dbReference>
<protein>
    <submittedName>
        <fullName evidence="1">Lipid A 3-O-deacylase PagL</fullName>
    </submittedName>
</protein>
<evidence type="ECO:0000313" key="2">
    <source>
        <dbReference type="Proteomes" id="UP000253426"/>
    </source>
</evidence>
<dbReference type="AlphaFoldDB" id="A0A366H1D5"/>
<reference evidence="1 2" key="1">
    <citation type="submission" date="2018-06" db="EMBL/GenBank/DDBJ databases">
        <title>Genomic Encyclopedia of Type Strains, Phase IV (KMG-IV): sequencing the most valuable type-strain genomes for metagenomic binning, comparative biology and taxonomic classification.</title>
        <authorList>
            <person name="Goeker M."/>
        </authorList>
    </citation>
    <scope>NUCLEOTIDE SEQUENCE [LARGE SCALE GENOMIC DNA]</scope>
    <source>
        <strain evidence="1 2">DSM 25532</strain>
    </source>
</reference>
<accession>A0A366H1D5</accession>
<dbReference type="SUPFAM" id="SSF56925">
    <property type="entry name" value="OMPA-like"/>
    <property type="match status" value="1"/>
</dbReference>
<keyword evidence="2" id="KW-1185">Reference proteome</keyword>
<sequence length="257" mass="28038">MARTGISTLAQFGHRVMKVLPMLAVCCGSSNPASRMRPYTTRLSLLLALSSASLLLTAQVVCAGTTAYSSKQVQQRVETFDPYRKGVTEVELSAGHFWSVGTKGTVRRPDTEWIMGSARFGWMLNDASGSGPFRGNWEFLVGAFGDYFYDGPGNYFVGADLNLRYNFVQPNATVVPFIQIGAGGAYGDWADEAPEQGLVGTDWNWELQGALGVRWMLSERLALVTYAQWQHFSNGGSSNNNRGLNGVGAMAGLSWFF</sequence>
<comment type="caution">
    <text evidence="1">The sequence shown here is derived from an EMBL/GenBank/DDBJ whole genome shotgun (WGS) entry which is preliminary data.</text>
</comment>
<gene>
    <name evidence="1" type="ORF">DES53_12053</name>
</gene>
<dbReference type="InterPro" id="IPR018550">
    <property type="entry name" value="Lipid-A_deacylase-rel"/>
</dbReference>
<dbReference type="Gene3D" id="2.40.160.20">
    <property type="match status" value="1"/>
</dbReference>
<organism evidence="1 2">
    <name type="scientific">Roseimicrobium gellanilyticum</name>
    <dbReference type="NCBI Taxonomy" id="748857"/>
    <lineage>
        <taxon>Bacteria</taxon>
        <taxon>Pseudomonadati</taxon>
        <taxon>Verrucomicrobiota</taxon>
        <taxon>Verrucomicrobiia</taxon>
        <taxon>Verrucomicrobiales</taxon>
        <taxon>Verrucomicrobiaceae</taxon>
        <taxon>Roseimicrobium</taxon>
    </lineage>
</organism>
<dbReference type="EMBL" id="QNRR01000020">
    <property type="protein sequence ID" value="RBP35684.1"/>
    <property type="molecule type" value="Genomic_DNA"/>
</dbReference>